<dbReference type="AlphaFoldDB" id="A0AAP0QBG6"/>
<keyword evidence="2" id="KW-1185">Reference proteome</keyword>
<comment type="caution">
    <text evidence="1">The sequence shown here is derived from an EMBL/GenBank/DDBJ whole genome shotgun (WGS) entry which is preliminary data.</text>
</comment>
<organism evidence="1 2">
    <name type="scientific">Citrus x changshan-huyou</name>
    <dbReference type="NCBI Taxonomy" id="2935761"/>
    <lineage>
        <taxon>Eukaryota</taxon>
        <taxon>Viridiplantae</taxon>
        <taxon>Streptophyta</taxon>
        <taxon>Embryophyta</taxon>
        <taxon>Tracheophyta</taxon>
        <taxon>Spermatophyta</taxon>
        <taxon>Magnoliopsida</taxon>
        <taxon>eudicotyledons</taxon>
        <taxon>Gunneridae</taxon>
        <taxon>Pentapetalae</taxon>
        <taxon>rosids</taxon>
        <taxon>malvids</taxon>
        <taxon>Sapindales</taxon>
        <taxon>Rutaceae</taxon>
        <taxon>Aurantioideae</taxon>
        <taxon>Citrus</taxon>
    </lineage>
</organism>
<dbReference type="Proteomes" id="UP001428341">
    <property type="component" value="Unassembled WGS sequence"/>
</dbReference>
<dbReference type="EMBL" id="JBCGBO010000024">
    <property type="protein sequence ID" value="KAK9182268.1"/>
    <property type="molecule type" value="Genomic_DNA"/>
</dbReference>
<gene>
    <name evidence="1" type="ORF">WN944_025411</name>
</gene>
<evidence type="ECO:0000313" key="2">
    <source>
        <dbReference type="Proteomes" id="UP001428341"/>
    </source>
</evidence>
<evidence type="ECO:0000313" key="1">
    <source>
        <dbReference type="EMBL" id="KAK9182268.1"/>
    </source>
</evidence>
<proteinExistence type="predicted"/>
<accession>A0AAP0QBG6</accession>
<sequence length="84" mass="9610">MIQILSILIPMRPFAGLDRRTNNVTRVTAAKNKSNNLMHALKSPCQIKRLKPRQVTQSYAEFELPNGKIDQATEGYMLTRKLCH</sequence>
<name>A0AAP0QBG6_9ROSI</name>
<reference evidence="1 2" key="1">
    <citation type="submission" date="2024-05" db="EMBL/GenBank/DDBJ databases">
        <title>Haplotype-resolved chromosome-level genome assembly of Huyou (Citrus changshanensis).</title>
        <authorList>
            <person name="Miao C."/>
            <person name="Chen W."/>
            <person name="Wu Y."/>
            <person name="Wang L."/>
            <person name="Zhao S."/>
            <person name="Grierson D."/>
            <person name="Xu C."/>
            <person name="Chen K."/>
        </authorList>
    </citation>
    <scope>NUCLEOTIDE SEQUENCE [LARGE SCALE GENOMIC DNA]</scope>
    <source>
        <strain evidence="1">01-14</strain>
        <tissue evidence="1">Leaf</tissue>
    </source>
</reference>
<protein>
    <submittedName>
        <fullName evidence="1">Uncharacterized protein</fullName>
    </submittedName>
</protein>